<dbReference type="PANTHER" id="PTHR45717:SF3">
    <property type="entry name" value="OS04G0544400 PROTEIN"/>
    <property type="match status" value="1"/>
</dbReference>
<feature type="non-terminal residue" evidence="7">
    <location>
        <position position="1"/>
    </location>
</feature>
<feature type="coiled-coil region" evidence="5">
    <location>
        <begin position="401"/>
        <end position="428"/>
    </location>
</feature>
<reference evidence="7" key="1">
    <citation type="submission" date="2022-02" db="EMBL/GenBank/DDBJ databases">
        <authorList>
            <person name="Henning P.M."/>
            <person name="McCubbin A.G."/>
            <person name="Shore J.S."/>
        </authorList>
    </citation>
    <scope>NUCLEOTIDE SEQUENCE</scope>
    <source>
        <strain evidence="7">F60SS</strain>
        <tissue evidence="7">Leaves</tissue>
    </source>
</reference>
<feature type="non-terminal residue" evidence="7">
    <location>
        <position position="1331"/>
    </location>
</feature>
<dbReference type="Gene3D" id="1.10.8.430">
    <property type="entry name" value="Helical domain of apoptotic protease-activating factors"/>
    <property type="match status" value="1"/>
</dbReference>
<dbReference type="SUPFAM" id="SSF52047">
    <property type="entry name" value="RNI-like"/>
    <property type="match status" value="1"/>
</dbReference>
<dbReference type="Pfam" id="PF13812">
    <property type="entry name" value="PPR_3"/>
    <property type="match status" value="1"/>
</dbReference>
<comment type="similarity">
    <text evidence="1">Belongs to the PPR family. P subfamily.</text>
</comment>
<dbReference type="InterPro" id="IPR027417">
    <property type="entry name" value="P-loop_NTPase"/>
</dbReference>
<dbReference type="GO" id="GO:0005739">
    <property type="term" value="C:mitochondrion"/>
    <property type="evidence" value="ECO:0007669"/>
    <property type="project" value="TreeGrafter"/>
</dbReference>
<sequence length="1331" mass="152148">QRGDACVGGISCCRGWHGAALWKNNSEFEPSLEHLGNILKDMKPNIQRIQAFNGTFDRSNEIDRLTELQRKAEQLVHKCSRIKKYRFFKKIHYNKKILELAKSIGDYVTISMQVQQSADTKEILFEMKSILLQLQPLLSNQLQPLLSNYYQLNERVDMGPSYTSTGFCSPTKPVVNPIGLEIPLSDLKMKLLKDDEASLIVLSAPGGCGKTTLAKTLCHDPEVKGKFKDKIFFVTVSKTPNLMLIVGTVFQHMNRKLPEIQKVTEEALNQLQRLFEEMEPDPILLVLDDVWPGSESESFLDRLEFGTKNYKILVTSRYEFGFGSTYKLQTLNPIDAMKLFRQSAFLPNENPDDRDPEIVKRLVEHCKGLPLAISVTGRSLRGKPAAQWRKRSAECSKSAAILSQTEVLECLQRSVDELEDEMVQCYMDLGSFPEDHNISAAALIDMWVELHNLDEEDAFVNLQELSCHNLLDHLDSYNEHSVMQHDLIRELAILKSNSESMEQRKRLFLDIHGNKFPDWLIPKEGHFPEWLISPKQPSISAKLLSISTDEVFESNWFGVQAPDVEILVLNLQTKNYTLPKFMERMNKLKVLIVNNHGFRQAELTNFALVGSLSNLRRIRLEKVSIPSFFLTSARYYIIRTSVKLEKLEKLSLVMCNIGEAFSNPAFNISDAFPNLVEINIDYCNDLVELPAGFCDLIRLKRLSITNCHKLRKLPEDIGNLVNLEILRLNSCTDLSALPHTITSLNNLKILDLSDCLSITELPEEFGKLCSLRKLYMMECGVDGLPSSVTKLVDLKEMIGDREIASVWERFKKTHLPSLRIEKMLLQPTLHHHQKLSPSSNFSYPHRPRRKNPHFALRRKLSYQKLPVKCSISQSNSPVMAKGKVHIKWTQIYRKIRFMENPELGAGSVLDQLESEGKMFTSAEVGKAIRELTKYKMYRQIFEVYDWMKGKEDRFPVDPEYAPMQLELIACHRGISSAEEFFFGLPANLRDKETHGALLNSYSHTGRREKAEELFTLMRTKGYLTTALPYSAMMRLYLNLGLFDKVDSLACEMIEEDIELDLNSYNVWLSSCSLQGSVEKMEKVVNLMNLDTSVVPNWTTFSTMATAYIQMGMLDKAEACLKRIEGKINGRDAAPIYCLLHLYGCIGKKEQVLRLWKMCETIFPRIPNSAYHAIISSMIVMKDVEEAEKLYEEWLSNMTTFDLRILHLLMGWYVRVGPFDKAKSIFYQMLESGGKPEAITWELLATGNIAQRRISEALSCLEKAFANGSKSWKPKPVTISSFFRLCEEEADIASKDVLEGLLRESGYLEEKADPSIKKNEEKAEPSLLQWTF</sequence>
<feature type="repeat" description="PPR" evidence="4">
    <location>
        <begin position="1201"/>
        <end position="1235"/>
    </location>
</feature>
<evidence type="ECO:0000256" key="5">
    <source>
        <dbReference type="SAM" id="Coils"/>
    </source>
</evidence>
<dbReference type="InterPro" id="IPR032675">
    <property type="entry name" value="LRR_dom_sf"/>
</dbReference>
<evidence type="ECO:0000256" key="3">
    <source>
        <dbReference type="ARBA" id="ARBA00022821"/>
    </source>
</evidence>
<dbReference type="Gene3D" id="1.10.10.10">
    <property type="entry name" value="Winged helix-like DNA-binding domain superfamily/Winged helix DNA-binding domain"/>
    <property type="match status" value="1"/>
</dbReference>
<dbReference type="GO" id="GO:0003729">
    <property type="term" value="F:mRNA binding"/>
    <property type="evidence" value="ECO:0007669"/>
    <property type="project" value="UniProtKB-ARBA"/>
</dbReference>
<protein>
    <recommendedName>
        <fullName evidence="6">RPW8 domain-containing protein</fullName>
    </recommendedName>
</protein>
<dbReference type="Pfam" id="PF05659">
    <property type="entry name" value="RPW8"/>
    <property type="match status" value="1"/>
</dbReference>
<dbReference type="PANTHER" id="PTHR45717">
    <property type="entry name" value="OS12G0527900 PROTEIN"/>
    <property type="match status" value="1"/>
</dbReference>
<feature type="repeat" description="PPR" evidence="4">
    <location>
        <begin position="990"/>
        <end position="1024"/>
    </location>
</feature>
<dbReference type="Pfam" id="PF00560">
    <property type="entry name" value="LRR_1"/>
    <property type="match status" value="1"/>
</dbReference>
<dbReference type="PROSITE" id="PS51375">
    <property type="entry name" value="PPR"/>
    <property type="match status" value="2"/>
</dbReference>
<evidence type="ECO:0000313" key="7">
    <source>
        <dbReference type="EMBL" id="KAJ4828382.1"/>
    </source>
</evidence>
<dbReference type="InterPro" id="IPR042197">
    <property type="entry name" value="Apaf_helical"/>
</dbReference>
<dbReference type="PRINTS" id="PR00364">
    <property type="entry name" value="DISEASERSIST"/>
</dbReference>
<evidence type="ECO:0000256" key="4">
    <source>
        <dbReference type="PROSITE-ProRule" id="PRU00708"/>
    </source>
</evidence>
<keyword evidence="2" id="KW-0677">Repeat</keyword>
<evidence type="ECO:0000259" key="6">
    <source>
        <dbReference type="PROSITE" id="PS51153"/>
    </source>
</evidence>
<comment type="caution">
    <text evidence="7">The sequence shown here is derived from an EMBL/GenBank/DDBJ whole genome shotgun (WGS) entry which is preliminary data.</text>
</comment>
<evidence type="ECO:0000256" key="1">
    <source>
        <dbReference type="ARBA" id="ARBA00007626"/>
    </source>
</evidence>
<dbReference type="GO" id="GO:0043531">
    <property type="term" value="F:ADP binding"/>
    <property type="evidence" value="ECO:0007669"/>
    <property type="project" value="InterPro"/>
</dbReference>
<dbReference type="EMBL" id="JAKUCV010006190">
    <property type="protein sequence ID" value="KAJ4828382.1"/>
    <property type="molecule type" value="Genomic_DNA"/>
</dbReference>
<dbReference type="Proteomes" id="UP001141552">
    <property type="component" value="Unassembled WGS sequence"/>
</dbReference>
<dbReference type="OrthoDB" id="1908178at2759"/>
<keyword evidence="3" id="KW-0611">Plant defense</keyword>
<dbReference type="PROSITE" id="PS51153">
    <property type="entry name" value="RPW8"/>
    <property type="match status" value="1"/>
</dbReference>
<dbReference type="Gene3D" id="1.25.40.10">
    <property type="entry name" value="Tetratricopeptide repeat domain"/>
    <property type="match status" value="2"/>
</dbReference>
<dbReference type="Pfam" id="PF00931">
    <property type="entry name" value="NB-ARC"/>
    <property type="match status" value="1"/>
</dbReference>
<dbReference type="InterPro" id="IPR036388">
    <property type="entry name" value="WH-like_DNA-bd_sf"/>
</dbReference>
<feature type="domain" description="RPW8" evidence="6">
    <location>
        <begin position="1"/>
        <end position="146"/>
    </location>
</feature>
<dbReference type="InterPro" id="IPR002182">
    <property type="entry name" value="NB-ARC"/>
</dbReference>
<dbReference type="NCBIfam" id="TIGR00756">
    <property type="entry name" value="PPR"/>
    <property type="match status" value="4"/>
</dbReference>
<dbReference type="Gene3D" id="3.80.10.10">
    <property type="entry name" value="Ribonuclease Inhibitor"/>
    <property type="match status" value="1"/>
</dbReference>
<keyword evidence="8" id="KW-1185">Reference proteome</keyword>
<dbReference type="Gene3D" id="3.40.50.300">
    <property type="entry name" value="P-loop containing nucleotide triphosphate hydrolases"/>
    <property type="match status" value="1"/>
</dbReference>
<reference evidence="7" key="2">
    <citation type="journal article" date="2023" name="Plants (Basel)">
        <title>Annotation of the Turnera subulata (Passifloraceae) Draft Genome Reveals the S-Locus Evolved after the Divergence of Turneroideae from Passifloroideae in a Stepwise Manner.</title>
        <authorList>
            <person name="Henning P.M."/>
            <person name="Roalson E.H."/>
            <person name="Mir W."/>
            <person name="McCubbin A.G."/>
            <person name="Shore J.S."/>
        </authorList>
    </citation>
    <scope>NUCLEOTIDE SEQUENCE</scope>
    <source>
        <strain evidence="7">F60SS</strain>
    </source>
</reference>
<dbReference type="InterPro" id="IPR001611">
    <property type="entry name" value="Leu-rich_rpt"/>
</dbReference>
<evidence type="ECO:0000256" key="2">
    <source>
        <dbReference type="ARBA" id="ARBA00022737"/>
    </source>
</evidence>
<dbReference type="Pfam" id="PF01535">
    <property type="entry name" value="PPR"/>
    <property type="match status" value="3"/>
</dbReference>
<organism evidence="7 8">
    <name type="scientific">Turnera subulata</name>
    <dbReference type="NCBI Taxonomy" id="218843"/>
    <lineage>
        <taxon>Eukaryota</taxon>
        <taxon>Viridiplantae</taxon>
        <taxon>Streptophyta</taxon>
        <taxon>Embryophyta</taxon>
        <taxon>Tracheophyta</taxon>
        <taxon>Spermatophyta</taxon>
        <taxon>Magnoliopsida</taxon>
        <taxon>eudicotyledons</taxon>
        <taxon>Gunneridae</taxon>
        <taxon>Pentapetalae</taxon>
        <taxon>rosids</taxon>
        <taxon>fabids</taxon>
        <taxon>Malpighiales</taxon>
        <taxon>Passifloraceae</taxon>
        <taxon>Turnera</taxon>
    </lineage>
</organism>
<dbReference type="SUPFAM" id="SSF52540">
    <property type="entry name" value="P-loop containing nucleoside triphosphate hydrolases"/>
    <property type="match status" value="1"/>
</dbReference>
<dbReference type="InterPro" id="IPR002885">
    <property type="entry name" value="PPR_rpt"/>
</dbReference>
<proteinExistence type="inferred from homology"/>
<gene>
    <name evidence="7" type="ORF">Tsubulata_017840</name>
</gene>
<evidence type="ECO:0000313" key="8">
    <source>
        <dbReference type="Proteomes" id="UP001141552"/>
    </source>
</evidence>
<dbReference type="SUPFAM" id="SSF81901">
    <property type="entry name" value="HCP-like"/>
    <property type="match status" value="1"/>
</dbReference>
<dbReference type="InterPro" id="IPR011990">
    <property type="entry name" value="TPR-like_helical_dom_sf"/>
</dbReference>
<dbReference type="InterPro" id="IPR008808">
    <property type="entry name" value="Powdery_mildew-R_dom"/>
</dbReference>
<dbReference type="GO" id="GO:0006952">
    <property type="term" value="P:defense response"/>
    <property type="evidence" value="ECO:0007669"/>
    <property type="project" value="UniProtKB-KW"/>
</dbReference>
<keyword evidence="5" id="KW-0175">Coiled coil</keyword>
<name>A0A9Q0FDJ5_9ROSI</name>
<accession>A0A9Q0FDJ5</accession>